<dbReference type="InterPro" id="IPR036640">
    <property type="entry name" value="ABC1_TM_sf"/>
</dbReference>
<dbReference type="FunFam" id="3.40.50.300:FF:001001">
    <property type="entry name" value="Multidrug ABC transporter ATP-binding protein"/>
    <property type="match status" value="1"/>
</dbReference>
<evidence type="ECO:0000256" key="6">
    <source>
        <dbReference type="ARBA" id="ARBA00022741"/>
    </source>
</evidence>
<evidence type="ECO:0000313" key="15">
    <source>
        <dbReference type="Proteomes" id="UP000219688"/>
    </source>
</evidence>
<dbReference type="Pfam" id="PF00005">
    <property type="entry name" value="ABC_tran"/>
    <property type="match status" value="1"/>
</dbReference>
<evidence type="ECO:0000256" key="11">
    <source>
        <dbReference type="SAM" id="Phobius"/>
    </source>
</evidence>
<feature type="transmembrane region" description="Helical" evidence="11">
    <location>
        <begin position="143"/>
        <end position="165"/>
    </location>
</feature>
<evidence type="ECO:0000256" key="10">
    <source>
        <dbReference type="SAM" id="MobiDB-lite"/>
    </source>
</evidence>
<feature type="domain" description="ABC transmembrane type-1" evidence="13">
    <location>
        <begin position="102"/>
        <end position="385"/>
    </location>
</feature>
<keyword evidence="15" id="KW-1185">Reference proteome</keyword>
<dbReference type="Gene3D" id="1.20.1560.10">
    <property type="entry name" value="ABC transporter type 1, transmembrane domain"/>
    <property type="match status" value="1"/>
</dbReference>
<sequence length="653" mass="70462">MSLDTHLGADPLRAAESARTWREAGERAPAVPPDLRPPPRGTVSLRERHRLLWERHRLRRERARANLLQSRTPVRGLPVAAPRTVVDYLRDLLRRRAWLVTLVTLVNALAAAAGLAVPFLLGRLVDRVVAAQGGPAPGVVTDLALVVVGILVAQAVLTFTAKWLASVLGQDVLAEAREHVIRAVLRLPLGKVESASTGDLVTRVTRDVGSMSSAVRWALPEFIIGVVTVLLTVVAMVLNSWALAVPTLVTASLSLWQVRRYLQHAPAAYLLEGATYSLINTSLTETVEGSRTVEAFGLQEERRRASLEDVEVSAQAERYGLTLRNILFAVMDMAFSLPRVITLVVGAVLYAQDAVTLGQITAAMLYIETFYGPFDRLVGTVDQLQVGVASTTRLLGIAEVPPDRTAGAARPVGSELAGRDLRYAYREGQDVLHGVDLELAQGERLAIVGPSGSGKSTLGRLLSGIHGPRSGSATVGGVELVELPLDLLRREVALVTQEHHVFRGSVRDNVVLARDGSSDEEVWRALATVDAAGWVRALPQGLDTVLGSGHQALTPAQAQQVALARLILADPHTLVLDEATSLIDPRTARHLEGTMSALLTGRTVVAIAHRLHTAHDADRIAVVQEGRIVELGSHDELMEQDGEYAALWRAWTS</sequence>
<dbReference type="GO" id="GO:0005524">
    <property type="term" value="F:ATP binding"/>
    <property type="evidence" value="ECO:0007669"/>
    <property type="project" value="UniProtKB-KW"/>
</dbReference>
<dbReference type="PROSITE" id="PS50929">
    <property type="entry name" value="ABC_TM1F"/>
    <property type="match status" value="1"/>
</dbReference>
<dbReference type="SMART" id="SM00382">
    <property type="entry name" value="AAA"/>
    <property type="match status" value="1"/>
</dbReference>
<dbReference type="SUPFAM" id="SSF52540">
    <property type="entry name" value="P-loop containing nucleoside triphosphate hydrolases"/>
    <property type="match status" value="1"/>
</dbReference>
<protein>
    <submittedName>
        <fullName evidence="14">ABC-type multidrug transport system, ATPase and permease component</fullName>
    </submittedName>
</protein>
<evidence type="ECO:0000256" key="4">
    <source>
        <dbReference type="ARBA" id="ARBA00022519"/>
    </source>
</evidence>
<keyword evidence="6" id="KW-0547">Nucleotide-binding</keyword>
<dbReference type="SUPFAM" id="SSF90123">
    <property type="entry name" value="ABC transporter transmembrane region"/>
    <property type="match status" value="1"/>
</dbReference>
<dbReference type="InterPro" id="IPR027417">
    <property type="entry name" value="P-loop_NTPase"/>
</dbReference>
<comment type="subcellular location">
    <subcellularLocation>
        <location evidence="1">Cell membrane</location>
        <topology evidence="1">Multi-pass membrane protein</topology>
    </subcellularLocation>
</comment>
<dbReference type="Proteomes" id="UP000219688">
    <property type="component" value="Unassembled WGS sequence"/>
</dbReference>
<dbReference type="GO" id="GO:0016887">
    <property type="term" value="F:ATP hydrolysis activity"/>
    <property type="evidence" value="ECO:0007669"/>
    <property type="project" value="InterPro"/>
</dbReference>
<keyword evidence="2" id="KW-0813">Transport</keyword>
<dbReference type="InterPro" id="IPR003439">
    <property type="entry name" value="ABC_transporter-like_ATP-bd"/>
</dbReference>
<feature type="transmembrane region" description="Helical" evidence="11">
    <location>
        <begin position="97"/>
        <end position="121"/>
    </location>
</feature>
<dbReference type="PROSITE" id="PS50893">
    <property type="entry name" value="ABC_TRANSPORTER_2"/>
    <property type="match status" value="1"/>
</dbReference>
<dbReference type="PANTHER" id="PTHR43394:SF1">
    <property type="entry name" value="ATP-BINDING CASSETTE SUB-FAMILY B MEMBER 10, MITOCHONDRIAL"/>
    <property type="match status" value="1"/>
</dbReference>
<dbReference type="PANTHER" id="PTHR43394">
    <property type="entry name" value="ATP-DEPENDENT PERMEASE MDL1, MITOCHONDRIAL"/>
    <property type="match status" value="1"/>
</dbReference>
<dbReference type="InterPro" id="IPR003593">
    <property type="entry name" value="AAA+_ATPase"/>
</dbReference>
<dbReference type="AlphaFoldDB" id="A0A285VQ71"/>
<keyword evidence="3" id="KW-1003">Cell membrane</keyword>
<keyword evidence="5 11" id="KW-0812">Transmembrane</keyword>
<evidence type="ECO:0000259" key="12">
    <source>
        <dbReference type="PROSITE" id="PS50893"/>
    </source>
</evidence>
<name>A0A285VQ71_9MICO</name>
<dbReference type="EMBL" id="OBQK01000005">
    <property type="protein sequence ID" value="SOC55386.1"/>
    <property type="molecule type" value="Genomic_DNA"/>
</dbReference>
<keyword evidence="7" id="KW-0067">ATP-binding</keyword>
<dbReference type="STRING" id="1122622.GCA_000421185_00633"/>
<evidence type="ECO:0000259" key="13">
    <source>
        <dbReference type="PROSITE" id="PS50929"/>
    </source>
</evidence>
<feature type="compositionally biased region" description="Pro residues" evidence="10">
    <location>
        <begin position="30"/>
        <end position="40"/>
    </location>
</feature>
<feature type="region of interest" description="Disordered" evidence="10">
    <location>
        <begin position="1"/>
        <end position="41"/>
    </location>
</feature>
<dbReference type="InterPro" id="IPR011527">
    <property type="entry name" value="ABC1_TM_dom"/>
</dbReference>
<reference evidence="15" key="1">
    <citation type="submission" date="2017-08" db="EMBL/GenBank/DDBJ databases">
        <authorList>
            <person name="Varghese N."/>
            <person name="Submissions S."/>
        </authorList>
    </citation>
    <scope>NUCLEOTIDE SEQUENCE [LARGE SCALE GENOMIC DNA]</scope>
    <source>
        <strain evidence="15">USBA17B2</strain>
    </source>
</reference>
<dbReference type="RefSeq" id="WP_097187977.1">
    <property type="nucleotide sequence ID" value="NZ_OBQK01000005.1"/>
</dbReference>
<dbReference type="InterPro" id="IPR039421">
    <property type="entry name" value="Type_1_exporter"/>
</dbReference>
<evidence type="ECO:0000256" key="3">
    <source>
        <dbReference type="ARBA" id="ARBA00022475"/>
    </source>
</evidence>
<evidence type="ECO:0000256" key="5">
    <source>
        <dbReference type="ARBA" id="ARBA00022692"/>
    </source>
</evidence>
<keyword evidence="8 11" id="KW-1133">Transmembrane helix</keyword>
<accession>A0A285VQ71</accession>
<feature type="transmembrane region" description="Helical" evidence="11">
    <location>
        <begin position="222"/>
        <end position="244"/>
    </location>
</feature>
<evidence type="ECO:0000256" key="7">
    <source>
        <dbReference type="ARBA" id="ARBA00022840"/>
    </source>
</evidence>
<dbReference type="GO" id="GO:0005886">
    <property type="term" value="C:plasma membrane"/>
    <property type="evidence" value="ECO:0007669"/>
    <property type="project" value="UniProtKB-SubCell"/>
</dbReference>
<gene>
    <name evidence="14" type="ORF">SAMN05421879_10558</name>
</gene>
<keyword evidence="4" id="KW-0997">Cell inner membrane</keyword>
<keyword evidence="9 11" id="KW-0472">Membrane</keyword>
<organism evidence="14 15">
    <name type="scientific">Ornithinimicrobium cerasi</name>
    <dbReference type="NCBI Taxonomy" id="2248773"/>
    <lineage>
        <taxon>Bacteria</taxon>
        <taxon>Bacillati</taxon>
        <taxon>Actinomycetota</taxon>
        <taxon>Actinomycetes</taxon>
        <taxon>Micrococcales</taxon>
        <taxon>Ornithinimicrobiaceae</taxon>
        <taxon>Ornithinimicrobium</taxon>
    </lineage>
</organism>
<dbReference type="CDD" id="cd07346">
    <property type="entry name" value="ABC_6TM_exporters"/>
    <property type="match status" value="1"/>
</dbReference>
<dbReference type="Gene3D" id="3.40.50.300">
    <property type="entry name" value="P-loop containing nucleotide triphosphate hydrolases"/>
    <property type="match status" value="1"/>
</dbReference>
<proteinExistence type="predicted"/>
<evidence type="ECO:0000313" key="14">
    <source>
        <dbReference type="EMBL" id="SOC55386.1"/>
    </source>
</evidence>
<feature type="domain" description="ABC transporter" evidence="12">
    <location>
        <begin position="416"/>
        <end position="650"/>
    </location>
</feature>
<evidence type="ECO:0000256" key="2">
    <source>
        <dbReference type="ARBA" id="ARBA00022448"/>
    </source>
</evidence>
<dbReference type="Pfam" id="PF00664">
    <property type="entry name" value="ABC_membrane"/>
    <property type="match status" value="1"/>
</dbReference>
<evidence type="ECO:0000256" key="8">
    <source>
        <dbReference type="ARBA" id="ARBA00022989"/>
    </source>
</evidence>
<dbReference type="GO" id="GO:0015421">
    <property type="term" value="F:ABC-type oligopeptide transporter activity"/>
    <property type="evidence" value="ECO:0007669"/>
    <property type="project" value="TreeGrafter"/>
</dbReference>
<evidence type="ECO:0000256" key="1">
    <source>
        <dbReference type="ARBA" id="ARBA00004651"/>
    </source>
</evidence>
<evidence type="ECO:0000256" key="9">
    <source>
        <dbReference type="ARBA" id="ARBA00023136"/>
    </source>
</evidence>